<dbReference type="Proteomes" id="UP000184035">
    <property type="component" value="Unassembled WGS sequence"/>
</dbReference>
<name>A0A1M4SV64_9CLOT</name>
<comment type="subcellular location">
    <subcellularLocation>
        <location evidence="1">Secreted</location>
    </subcellularLocation>
</comment>
<dbReference type="OrthoDB" id="9778320at2"/>
<dbReference type="RefSeq" id="WP_072892348.1">
    <property type="nucleotide sequence ID" value="NZ_FQVM01000001.1"/>
</dbReference>
<sequence length="285" mass="33147">MRKKTIIFLLFCILIVVLVGTKIVSHRIKNKTERVVAKVNDESKDTNDKKAEMPLNFGNELSEKEVLILFYHSVEDGKNDGSMPPKKLDKQFLYLKKHGYNTLTMEEYYNYVKSNKPLPKKSVMLTFDDGYSNNYTNLFPLLKKYNFTATIYVATSHVDKNPAYLNSEQIKEMSDYGILIGSHTVTHPHLSKLSKEEQRNEMLESKDMLEKITGKPVEHFCYPYGDYNQDSIDSLRELGFKTAVTTVQGWTSPNLDNFFELRRSVVPQSFTDGDFQWRLNNKFRF</sequence>
<dbReference type="SUPFAM" id="SSF88713">
    <property type="entry name" value="Glycoside hydrolase/deacetylase"/>
    <property type="match status" value="1"/>
</dbReference>
<keyword evidence="5" id="KW-1185">Reference proteome</keyword>
<dbReference type="AlphaFoldDB" id="A0A1M4SV64"/>
<dbReference type="InterPro" id="IPR011330">
    <property type="entry name" value="Glyco_hydro/deAcase_b/a-brl"/>
</dbReference>
<evidence type="ECO:0000313" key="5">
    <source>
        <dbReference type="Proteomes" id="UP000184035"/>
    </source>
</evidence>
<dbReference type="GO" id="GO:0005975">
    <property type="term" value="P:carbohydrate metabolic process"/>
    <property type="evidence" value="ECO:0007669"/>
    <property type="project" value="InterPro"/>
</dbReference>
<organism evidence="4 5">
    <name type="scientific">Clostridium fallax</name>
    <dbReference type="NCBI Taxonomy" id="1533"/>
    <lineage>
        <taxon>Bacteria</taxon>
        <taxon>Bacillati</taxon>
        <taxon>Bacillota</taxon>
        <taxon>Clostridia</taxon>
        <taxon>Eubacteriales</taxon>
        <taxon>Clostridiaceae</taxon>
        <taxon>Clostridium</taxon>
    </lineage>
</organism>
<dbReference type="Gene3D" id="3.20.20.370">
    <property type="entry name" value="Glycoside hydrolase/deacetylase"/>
    <property type="match status" value="1"/>
</dbReference>
<dbReference type="InterPro" id="IPR051398">
    <property type="entry name" value="Polysacch_Deacetylase"/>
</dbReference>
<evidence type="ECO:0000259" key="3">
    <source>
        <dbReference type="PROSITE" id="PS51677"/>
    </source>
</evidence>
<gene>
    <name evidence="4" type="ORF">SAMN05443638_101192</name>
</gene>
<dbReference type="CDD" id="cd10918">
    <property type="entry name" value="CE4_NodB_like_5s_6s"/>
    <property type="match status" value="1"/>
</dbReference>
<dbReference type="PROSITE" id="PS51677">
    <property type="entry name" value="NODB"/>
    <property type="match status" value="1"/>
</dbReference>
<proteinExistence type="predicted"/>
<dbReference type="PANTHER" id="PTHR34216">
    <property type="match status" value="1"/>
</dbReference>
<feature type="domain" description="NodB homology" evidence="3">
    <location>
        <begin position="121"/>
        <end position="285"/>
    </location>
</feature>
<reference evidence="4 5" key="1">
    <citation type="submission" date="2016-11" db="EMBL/GenBank/DDBJ databases">
        <authorList>
            <person name="Jaros S."/>
            <person name="Januszkiewicz K."/>
            <person name="Wedrychowicz H."/>
        </authorList>
    </citation>
    <scope>NUCLEOTIDE SEQUENCE [LARGE SCALE GENOMIC DNA]</scope>
    <source>
        <strain evidence="4 5">DSM 2631</strain>
    </source>
</reference>
<dbReference type="GO" id="GO:0005576">
    <property type="term" value="C:extracellular region"/>
    <property type="evidence" value="ECO:0007669"/>
    <property type="project" value="UniProtKB-SubCell"/>
</dbReference>
<dbReference type="STRING" id="1533.SAMN05443638_101192"/>
<protein>
    <submittedName>
        <fullName evidence="4">Polysaccharide deacetylase</fullName>
    </submittedName>
</protein>
<evidence type="ECO:0000256" key="2">
    <source>
        <dbReference type="ARBA" id="ARBA00022729"/>
    </source>
</evidence>
<evidence type="ECO:0000256" key="1">
    <source>
        <dbReference type="ARBA" id="ARBA00004613"/>
    </source>
</evidence>
<dbReference type="PANTHER" id="PTHR34216:SF3">
    <property type="entry name" value="POLY-BETA-1,6-N-ACETYL-D-GLUCOSAMINE N-DEACETYLASE"/>
    <property type="match status" value="1"/>
</dbReference>
<accession>A0A1M4SV64</accession>
<evidence type="ECO:0000313" key="4">
    <source>
        <dbReference type="EMBL" id="SHE36090.1"/>
    </source>
</evidence>
<dbReference type="EMBL" id="FQVM01000001">
    <property type="protein sequence ID" value="SHE36090.1"/>
    <property type="molecule type" value="Genomic_DNA"/>
</dbReference>
<dbReference type="Pfam" id="PF01522">
    <property type="entry name" value="Polysacc_deac_1"/>
    <property type="match status" value="1"/>
</dbReference>
<dbReference type="GO" id="GO:0016810">
    <property type="term" value="F:hydrolase activity, acting on carbon-nitrogen (but not peptide) bonds"/>
    <property type="evidence" value="ECO:0007669"/>
    <property type="project" value="InterPro"/>
</dbReference>
<keyword evidence="2" id="KW-0732">Signal</keyword>
<dbReference type="InterPro" id="IPR002509">
    <property type="entry name" value="NODB_dom"/>
</dbReference>